<evidence type="ECO:0000256" key="1">
    <source>
        <dbReference type="SAM" id="SignalP"/>
    </source>
</evidence>
<name>A0A6V8SJH7_9CLOT</name>
<organism evidence="2 3">
    <name type="scientific">Clostridium fungisolvens</name>
    <dbReference type="NCBI Taxonomy" id="1604897"/>
    <lineage>
        <taxon>Bacteria</taxon>
        <taxon>Bacillati</taxon>
        <taxon>Bacillota</taxon>
        <taxon>Clostridia</taxon>
        <taxon>Eubacteriales</taxon>
        <taxon>Clostridiaceae</taxon>
        <taxon>Clostridium</taxon>
    </lineage>
</organism>
<dbReference type="AlphaFoldDB" id="A0A6V8SJH7"/>
<dbReference type="EMBL" id="BLZR01000001">
    <property type="protein sequence ID" value="GFP76675.1"/>
    <property type="molecule type" value="Genomic_DNA"/>
</dbReference>
<accession>A0A6V8SJH7</accession>
<keyword evidence="3" id="KW-1185">Reference proteome</keyword>
<feature type="chain" id="PRO_5028369263" evidence="1">
    <location>
        <begin position="49"/>
        <end position="123"/>
    </location>
</feature>
<feature type="signal peptide" evidence="1">
    <location>
        <begin position="1"/>
        <end position="48"/>
    </location>
</feature>
<gene>
    <name evidence="2" type="ORF">bsdtw1_02778</name>
</gene>
<reference evidence="2 3" key="1">
    <citation type="submission" date="2020-07" db="EMBL/GenBank/DDBJ databases">
        <title>A new beta-1,3-glucan-decomposing anaerobic bacterium isolated from anoxic soil subjected to biological soil disinfestation.</title>
        <authorList>
            <person name="Ueki A."/>
            <person name="Tonouchi A."/>
        </authorList>
    </citation>
    <scope>NUCLEOTIDE SEQUENCE [LARGE SCALE GENOMIC DNA]</scope>
    <source>
        <strain evidence="2 3">TW1</strain>
    </source>
</reference>
<comment type="caution">
    <text evidence="2">The sequence shown here is derived from an EMBL/GenBank/DDBJ whole genome shotgun (WGS) entry which is preliminary data.</text>
</comment>
<proteinExistence type="predicted"/>
<protein>
    <submittedName>
        <fullName evidence="2">Uncharacterized protein</fullName>
    </submittedName>
</protein>
<sequence length="123" mass="13126">MCITKNVANCVKPGRIIFGGGFMKKYFKTKVAALALSAVILVPTVASAATDYGCDVTRNALGFLSAWGWTSNSGHQCRVRITVAGTVFDKTARDSISGSAEGFSSTAYHNHYVDYNLVYSGSN</sequence>
<evidence type="ECO:0000313" key="2">
    <source>
        <dbReference type="EMBL" id="GFP76675.1"/>
    </source>
</evidence>
<evidence type="ECO:0000313" key="3">
    <source>
        <dbReference type="Proteomes" id="UP000580568"/>
    </source>
</evidence>
<dbReference type="Proteomes" id="UP000580568">
    <property type="component" value="Unassembled WGS sequence"/>
</dbReference>
<keyword evidence="1" id="KW-0732">Signal</keyword>